<keyword evidence="3" id="KW-1003">Cell membrane</keyword>
<dbReference type="GO" id="GO:1902495">
    <property type="term" value="C:transmembrane transporter complex"/>
    <property type="evidence" value="ECO:0007669"/>
    <property type="project" value="EnsemblMetazoa"/>
</dbReference>
<dbReference type="GO" id="GO:0098794">
    <property type="term" value="C:postsynapse"/>
    <property type="evidence" value="ECO:0007669"/>
    <property type="project" value="GOC"/>
</dbReference>
<dbReference type="Gene3D" id="2.70.170.10">
    <property type="entry name" value="Neurotransmitter-gated ion-channel ligand-binding domain"/>
    <property type="match status" value="1"/>
</dbReference>
<keyword evidence="4 16" id="KW-0812">Transmembrane</keyword>
<keyword evidence="21" id="KW-1185">Reference proteome</keyword>
<keyword evidence="10" id="KW-1071">Ligand-gated ion channel</keyword>
<evidence type="ECO:0000259" key="19">
    <source>
        <dbReference type="Pfam" id="PF02932"/>
    </source>
</evidence>
<dbReference type="InterPro" id="IPR036719">
    <property type="entry name" value="Neuro-gated_channel_TM_sf"/>
</dbReference>
<dbReference type="PRINTS" id="PR00252">
    <property type="entry name" value="NRIONCHANNEL"/>
</dbReference>
<dbReference type="GO" id="GO:0005231">
    <property type="term" value="F:excitatory extracellular ligand-gated monoatomic ion channel activity"/>
    <property type="evidence" value="ECO:0007669"/>
    <property type="project" value="EnsemblMetazoa"/>
</dbReference>
<evidence type="ECO:0000256" key="2">
    <source>
        <dbReference type="ARBA" id="ARBA00022448"/>
    </source>
</evidence>
<comment type="similarity">
    <text evidence="13 16">Belongs to the ligand-gated ion channel (TC 1.A.9) family.</text>
</comment>
<evidence type="ECO:0000256" key="4">
    <source>
        <dbReference type="ARBA" id="ARBA00022692"/>
    </source>
</evidence>
<proteinExistence type="inferred from homology"/>
<dbReference type="Proteomes" id="UP000001070">
    <property type="component" value="Unassembled WGS sequence"/>
</dbReference>
<reference evidence="20 21" key="1">
    <citation type="journal article" date="2007" name="Nature">
        <title>Evolution of genes and genomes on the Drosophila phylogeny.</title>
        <authorList>
            <consortium name="Drosophila 12 Genomes Consortium"/>
            <person name="Clark A.G."/>
            <person name="Eisen M.B."/>
            <person name="Smith D.R."/>
            <person name="Bergman C.M."/>
            <person name="Oliver B."/>
            <person name="Markow T.A."/>
            <person name="Kaufman T.C."/>
            <person name="Kellis M."/>
            <person name="Gelbart W."/>
            <person name="Iyer V.N."/>
            <person name="Pollard D.A."/>
            <person name="Sackton T.B."/>
            <person name="Larracuente A.M."/>
            <person name="Singh N.D."/>
            <person name="Abad J.P."/>
            <person name="Abt D.N."/>
            <person name="Adryan B."/>
            <person name="Aguade M."/>
            <person name="Akashi H."/>
            <person name="Anderson W.W."/>
            <person name="Aquadro C.F."/>
            <person name="Ardell D.H."/>
            <person name="Arguello R."/>
            <person name="Artieri C.G."/>
            <person name="Barbash D.A."/>
            <person name="Barker D."/>
            <person name="Barsanti P."/>
            <person name="Batterham P."/>
            <person name="Batzoglou S."/>
            <person name="Begun D."/>
            <person name="Bhutkar A."/>
            <person name="Blanco E."/>
            <person name="Bosak S.A."/>
            <person name="Bradley R.K."/>
            <person name="Brand A.D."/>
            <person name="Brent M.R."/>
            <person name="Brooks A.N."/>
            <person name="Brown R.H."/>
            <person name="Butlin R.K."/>
            <person name="Caggese C."/>
            <person name="Calvi B.R."/>
            <person name="Bernardo de Carvalho A."/>
            <person name="Caspi A."/>
            <person name="Castrezana S."/>
            <person name="Celniker S.E."/>
            <person name="Chang J.L."/>
            <person name="Chapple C."/>
            <person name="Chatterji S."/>
            <person name="Chinwalla A."/>
            <person name="Civetta A."/>
            <person name="Clifton S.W."/>
            <person name="Comeron J.M."/>
            <person name="Costello J.C."/>
            <person name="Coyne J.A."/>
            <person name="Daub J."/>
            <person name="David R.G."/>
            <person name="Delcher A.L."/>
            <person name="Delehaunty K."/>
            <person name="Do C.B."/>
            <person name="Ebling H."/>
            <person name="Edwards K."/>
            <person name="Eickbush T."/>
            <person name="Evans J.D."/>
            <person name="Filipski A."/>
            <person name="Findeiss S."/>
            <person name="Freyhult E."/>
            <person name="Fulton L."/>
            <person name="Fulton R."/>
            <person name="Garcia A.C."/>
            <person name="Gardiner A."/>
            <person name="Garfield D.A."/>
            <person name="Garvin B.E."/>
            <person name="Gibson G."/>
            <person name="Gilbert D."/>
            <person name="Gnerre S."/>
            <person name="Godfrey J."/>
            <person name="Good R."/>
            <person name="Gotea V."/>
            <person name="Gravely B."/>
            <person name="Greenberg A.J."/>
            <person name="Griffiths-Jones S."/>
            <person name="Gross S."/>
            <person name="Guigo R."/>
            <person name="Gustafson E.A."/>
            <person name="Haerty W."/>
            <person name="Hahn M.W."/>
            <person name="Halligan D.L."/>
            <person name="Halpern A.L."/>
            <person name="Halter G.M."/>
            <person name="Han M.V."/>
            <person name="Heger A."/>
            <person name="Hillier L."/>
            <person name="Hinrichs A.S."/>
            <person name="Holmes I."/>
            <person name="Hoskins R.A."/>
            <person name="Hubisz M.J."/>
            <person name="Hultmark D."/>
            <person name="Huntley M.A."/>
            <person name="Jaffe D.B."/>
            <person name="Jagadeeshan S."/>
            <person name="Jeck W.R."/>
            <person name="Johnson J."/>
            <person name="Jones C.D."/>
            <person name="Jordan W.C."/>
            <person name="Karpen G.H."/>
            <person name="Kataoka E."/>
            <person name="Keightley P.D."/>
            <person name="Kheradpour P."/>
            <person name="Kirkness E.F."/>
            <person name="Koerich L.B."/>
            <person name="Kristiansen K."/>
            <person name="Kudrna D."/>
            <person name="Kulathinal R.J."/>
            <person name="Kumar S."/>
            <person name="Kwok R."/>
            <person name="Lander E."/>
            <person name="Langley C.H."/>
            <person name="Lapoint R."/>
            <person name="Lazzaro B.P."/>
            <person name="Lee S.J."/>
            <person name="Levesque L."/>
            <person name="Li R."/>
            <person name="Lin C.F."/>
            <person name="Lin M.F."/>
            <person name="Lindblad-Toh K."/>
            <person name="Llopart A."/>
            <person name="Long M."/>
            <person name="Low L."/>
            <person name="Lozovsky E."/>
            <person name="Lu J."/>
            <person name="Luo M."/>
            <person name="Machado C.A."/>
            <person name="Makalowski W."/>
            <person name="Marzo M."/>
            <person name="Matsuda M."/>
            <person name="Matzkin L."/>
            <person name="McAllister B."/>
            <person name="McBride C.S."/>
            <person name="McKernan B."/>
            <person name="McKernan K."/>
            <person name="Mendez-Lago M."/>
            <person name="Minx P."/>
            <person name="Mollenhauer M.U."/>
            <person name="Montooth K."/>
            <person name="Mount S.M."/>
            <person name="Mu X."/>
            <person name="Myers E."/>
            <person name="Negre B."/>
            <person name="Newfeld S."/>
            <person name="Nielsen R."/>
            <person name="Noor M.A."/>
            <person name="O'Grady P."/>
            <person name="Pachter L."/>
            <person name="Papaceit M."/>
            <person name="Parisi M.J."/>
            <person name="Parisi M."/>
            <person name="Parts L."/>
            <person name="Pedersen J.S."/>
            <person name="Pesole G."/>
            <person name="Phillippy A.M."/>
            <person name="Ponting C.P."/>
            <person name="Pop M."/>
            <person name="Porcelli D."/>
            <person name="Powell J.R."/>
            <person name="Prohaska S."/>
            <person name="Pruitt K."/>
            <person name="Puig M."/>
            <person name="Quesneville H."/>
            <person name="Ram K.R."/>
            <person name="Rand D."/>
            <person name="Rasmussen M.D."/>
            <person name="Reed L.K."/>
            <person name="Reenan R."/>
            <person name="Reily A."/>
            <person name="Remington K.A."/>
            <person name="Rieger T.T."/>
            <person name="Ritchie M.G."/>
            <person name="Robin C."/>
            <person name="Rogers Y.H."/>
            <person name="Rohde C."/>
            <person name="Rozas J."/>
            <person name="Rubenfield M.J."/>
            <person name="Ruiz A."/>
            <person name="Russo S."/>
            <person name="Salzberg S.L."/>
            <person name="Sanchez-Gracia A."/>
            <person name="Saranga D.J."/>
            <person name="Sato H."/>
            <person name="Schaeffer S.W."/>
            <person name="Schatz M.C."/>
            <person name="Schlenke T."/>
            <person name="Schwartz R."/>
            <person name="Segarra C."/>
            <person name="Singh R.S."/>
            <person name="Sirot L."/>
            <person name="Sirota M."/>
            <person name="Sisneros N.B."/>
            <person name="Smith C.D."/>
            <person name="Smith T.F."/>
            <person name="Spieth J."/>
            <person name="Stage D.E."/>
            <person name="Stark A."/>
            <person name="Stephan W."/>
            <person name="Strausberg R.L."/>
            <person name="Strempel S."/>
            <person name="Sturgill D."/>
            <person name="Sutton G."/>
            <person name="Sutton G.G."/>
            <person name="Tao W."/>
            <person name="Teichmann S."/>
            <person name="Tobari Y.N."/>
            <person name="Tomimura Y."/>
            <person name="Tsolas J.M."/>
            <person name="Valente V.L."/>
            <person name="Venter E."/>
            <person name="Venter J.C."/>
            <person name="Vicario S."/>
            <person name="Vieira F.G."/>
            <person name="Vilella A.J."/>
            <person name="Villasante A."/>
            <person name="Walenz B."/>
            <person name="Wang J."/>
            <person name="Wasserman M."/>
            <person name="Watts T."/>
            <person name="Wilson D."/>
            <person name="Wilson R.K."/>
            <person name="Wing R.A."/>
            <person name="Wolfner M.F."/>
            <person name="Wong A."/>
            <person name="Wong G.K."/>
            <person name="Wu C.I."/>
            <person name="Wu G."/>
            <person name="Yamamoto D."/>
            <person name="Yang H.P."/>
            <person name="Yang S.P."/>
            <person name="Yorke J.A."/>
            <person name="Yoshida K."/>
            <person name="Zdobnov E."/>
            <person name="Zhang P."/>
            <person name="Zhang Y."/>
            <person name="Zimin A.V."/>
            <person name="Baldwin J."/>
            <person name="Abdouelleil A."/>
            <person name="Abdulkadir J."/>
            <person name="Abebe A."/>
            <person name="Abera B."/>
            <person name="Abreu J."/>
            <person name="Acer S.C."/>
            <person name="Aftuck L."/>
            <person name="Alexander A."/>
            <person name="An P."/>
            <person name="Anderson E."/>
            <person name="Anderson S."/>
            <person name="Arachi H."/>
            <person name="Azer M."/>
            <person name="Bachantsang P."/>
            <person name="Barry A."/>
            <person name="Bayul T."/>
            <person name="Berlin A."/>
            <person name="Bessette D."/>
            <person name="Bloom T."/>
            <person name="Blye J."/>
            <person name="Boguslavskiy L."/>
            <person name="Bonnet C."/>
            <person name="Boukhgalter B."/>
            <person name="Bourzgui I."/>
            <person name="Brown A."/>
            <person name="Cahill P."/>
            <person name="Channer S."/>
            <person name="Cheshatsang Y."/>
            <person name="Chuda L."/>
            <person name="Citroen M."/>
            <person name="Collymore A."/>
            <person name="Cooke P."/>
            <person name="Costello M."/>
            <person name="D'Aco K."/>
            <person name="Daza R."/>
            <person name="De Haan G."/>
            <person name="DeGray S."/>
            <person name="DeMaso C."/>
            <person name="Dhargay N."/>
            <person name="Dooley K."/>
            <person name="Dooley E."/>
            <person name="Doricent M."/>
            <person name="Dorje P."/>
            <person name="Dorjee K."/>
            <person name="Dupes A."/>
            <person name="Elong R."/>
            <person name="Falk J."/>
            <person name="Farina A."/>
            <person name="Faro S."/>
            <person name="Ferguson D."/>
            <person name="Fisher S."/>
            <person name="Foley C.D."/>
            <person name="Franke A."/>
            <person name="Friedrich D."/>
            <person name="Gadbois L."/>
            <person name="Gearin G."/>
            <person name="Gearin C.R."/>
            <person name="Giannoukos G."/>
            <person name="Goode T."/>
            <person name="Graham J."/>
            <person name="Grandbois E."/>
            <person name="Grewal S."/>
            <person name="Gyaltsen K."/>
            <person name="Hafez N."/>
            <person name="Hagos B."/>
            <person name="Hall J."/>
            <person name="Henson C."/>
            <person name="Hollinger A."/>
            <person name="Honan T."/>
            <person name="Huard M.D."/>
            <person name="Hughes L."/>
            <person name="Hurhula B."/>
            <person name="Husby M.E."/>
            <person name="Kamat A."/>
            <person name="Kanga B."/>
            <person name="Kashin S."/>
            <person name="Khazanovich D."/>
            <person name="Kisner P."/>
            <person name="Lance K."/>
            <person name="Lara M."/>
            <person name="Lee W."/>
            <person name="Lennon N."/>
            <person name="Letendre F."/>
            <person name="LeVine R."/>
            <person name="Lipovsky A."/>
            <person name="Liu X."/>
            <person name="Liu J."/>
            <person name="Liu S."/>
            <person name="Lokyitsang T."/>
            <person name="Lokyitsang Y."/>
            <person name="Lubonja R."/>
            <person name="Lui A."/>
            <person name="MacDonald P."/>
            <person name="Magnisalis V."/>
            <person name="Maru K."/>
            <person name="Matthews C."/>
            <person name="McCusker W."/>
            <person name="McDonough S."/>
            <person name="Mehta T."/>
            <person name="Meldrim J."/>
            <person name="Meneus L."/>
            <person name="Mihai O."/>
            <person name="Mihalev A."/>
            <person name="Mihova T."/>
            <person name="Mittelman R."/>
            <person name="Mlenga V."/>
            <person name="Montmayeur A."/>
            <person name="Mulrain L."/>
            <person name="Navidi A."/>
            <person name="Naylor J."/>
            <person name="Negash T."/>
            <person name="Nguyen T."/>
            <person name="Nguyen N."/>
            <person name="Nicol R."/>
            <person name="Norbu C."/>
            <person name="Norbu N."/>
            <person name="Novod N."/>
            <person name="O'Neill B."/>
            <person name="Osman S."/>
            <person name="Markiewicz E."/>
            <person name="Oyono O.L."/>
            <person name="Patti C."/>
            <person name="Phunkhang P."/>
            <person name="Pierre F."/>
            <person name="Priest M."/>
            <person name="Raghuraman S."/>
            <person name="Rege F."/>
            <person name="Reyes R."/>
            <person name="Rise C."/>
            <person name="Rogov P."/>
            <person name="Ross K."/>
            <person name="Ryan E."/>
            <person name="Settipalli S."/>
            <person name="Shea T."/>
            <person name="Sherpa N."/>
            <person name="Shi L."/>
            <person name="Shih D."/>
            <person name="Sparrow T."/>
            <person name="Spaulding J."/>
            <person name="Stalker J."/>
            <person name="Stange-Thomann N."/>
            <person name="Stavropoulos S."/>
            <person name="Stone C."/>
            <person name="Strader C."/>
            <person name="Tesfaye S."/>
            <person name="Thomson T."/>
            <person name="Thoulutsang Y."/>
            <person name="Thoulutsang D."/>
            <person name="Topham K."/>
            <person name="Topping I."/>
            <person name="Tsamla T."/>
            <person name="Vassiliev H."/>
            <person name="Vo A."/>
            <person name="Wangchuk T."/>
            <person name="Wangdi T."/>
            <person name="Weiand M."/>
            <person name="Wilkinson J."/>
            <person name="Wilson A."/>
            <person name="Yadav S."/>
            <person name="Young G."/>
            <person name="Yu Q."/>
            <person name="Zembek L."/>
            <person name="Zhong D."/>
            <person name="Zimmer A."/>
            <person name="Zwirko Z."/>
            <person name="Jaffe D.B."/>
            <person name="Alvarez P."/>
            <person name="Brockman W."/>
            <person name="Butler J."/>
            <person name="Chin C."/>
            <person name="Gnerre S."/>
            <person name="Grabherr M."/>
            <person name="Kleber M."/>
            <person name="Mauceli E."/>
            <person name="MacCallum I."/>
        </authorList>
    </citation>
    <scope>NUCLEOTIDE SEQUENCE [LARGE SCALE GENOMIC DNA]</scope>
    <source>
        <strain evidence="21">Tucson 15287-2541.00</strain>
    </source>
</reference>
<dbReference type="Pfam" id="PF02931">
    <property type="entry name" value="Neur_chan_LBD"/>
    <property type="match status" value="1"/>
</dbReference>
<dbReference type="PANTHER" id="PTHR18945">
    <property type="entry name" value="NEUROTRANSMITTER GATED ION CHANNEL"/>
    <property type="match status" value="1"/>
</dbReference>
<evidence type="ECO:0000256" key="12">
    <source>
        <dbReference type="ARBA" id="ARBA00051122"/>
    </source>
</evidence>
<evidence type="ECO:0000256" key="7">
    <source>
        <dbReference type="ARBA" id="ARBA00023065"/>
    </source>
</evidence>
<dbReference type="GO" id="GO:0031902">
    <property type="term" value="C:late endosome membrane"/>
    <property type="evidence" value="ECO:0007669"/>
    <property type="project" value="EnsemblMetazoa"/>
</dbReference>
<dbReference type="GO" id="GO:0043568">
    <property type="term" value="P:positive regulation of insulin-like growth factor receptor signaling pathway"/>
    <property type="evidence" value="ECO:0007669"/>
    <property type="project" value="EnsemblMetazoa"/>
</dbReference>
<dbReference type="GO" id="GO:0031526">
    <property type="term" value="C:brush border membrane"/>
    <property type="evidence" value="ECO:0007669"/>
    <property type="project" value="EnsemblMetazoa"/>
</dbReference>
<keyword evidence="9" id="KW-0325">Glycoprotein</keyword>
<dbReference type="GO" id="GO:0071294">
    <property type="term" value="P:cellular response to zinc ion"/>
    <property type="evidence" value="ECO:0007669"/>
    <property type="project" value="EnsemblMetazoa"/>
</dbReference>
<sequence length="551" mass="62362">MYQQQLFRVAGVFGANSNSSTPLWNVFVDVVRGNVLAPSLESSSSAGRRKSAQTNDGAYTTSDSTDVSPNFTDTPDPSPEPSDNCPSLSNAYALSQTQLISRLTDPCRYDRNEPPITVNDIGEIVPIDVYTQFYIYALKDLDSNDLQFMLQGLLQFRYNDTRLAFADYAPNRQQPIVGDSDLRNLLWVPHIFLANEQSSNVLGTNEKDMLTTIYPDGTVLVSTRIQATLYCWMNFEKFPFDDQKCTTVIESWMYNTSMLTLHWELTKPVSFHTQLQLTEYDLYGWVCNETVSVSDTFTMSHGALQGNYSALSFSVMLSREVGYYIIDYFVPSMMIVAISWVSFWLQADQTPARTMMGCSTLLSFITLSLSQENSLSKVSYVTMSEVWFLVCTAFIFGSLMEFAFVNTIWRRNNNLELKKRSTKYIVRSTFVPRLKRNPRSFNRSTSSLSSCNKVCGSNQNNTVITIETPIIIADGLSRENSAISLEENDVSISSGSTAELTQSKPEEKPAQTFATMTPKEVSLWIDRKMRFIFPLAFLIFNALFWTLVYCL</sequence>
<dbReference type="PROSITE" id="PS00236">
    <property type="entry name" value="NEUROTR_ION_CHANNEL"/>
    <property type="match status" value="1"/>
</dbReference>
<feature type="transmembrane region" description="Helical" evidence="16">
    <location>
        <begin position="352"/>
        <end position="371"/>
    </location>
</feature>
<dbReference type="InParanoid" id="B4JU74"/>
<dbReference type="CDD" id="cd18987">
    <property type="entry name" value="LGIC_ECD_anion"/>
    <property type="match status" value="1"/>
</dbReference>
<dbReference type="InterPro" id="IPR036734">
    <property type="entry name" value="Neur_chan_lig-bd_sf"/>
</dbReference>
<protein>
    <recommendedName>
        <fullName evidence="14">pH-sensitive chloride channel 2</fullName>
    </recommendedName>
    <alternativeName>
        <fullName evidence="15">Ligand-gated chloride channel protein hodor</fullName>
    </alternativeName>
</protein>
<feature type="domain" description="Neurotransmitter-gated ion-channel transmembrane" evidence="19">
    <location>
        <begin position="330"/>
        <end position="545"/>
    </location>
</feature>
<evidence type="ECO:0000313" key="21">
    <source>
        <dbReference type="Proteomes" id="UP000001070"/>
    </source>
</evidence>
<evidence type="ECO:0000256" key="5">
    <source>
        <dbReference type="ARBA" id="ARBA00022729"/>
    </source>
</evidence>
<keyword evidence="8 16" id="KW-0472">Membrane</keyword>
<dbReference type="InterPro" id="IPR006201">
    <property type="entry name" value="Neur_channel"/>
</dbReference>
<feature type="transmembrane region" description="Helical" evidence="16">
    <location>
        <begin position="321"/>
        <end position="345"/>
    </location>
</feature>
<dbReference type="PhylomeDB" id="B4JU74"/>
<dbReference type="GO" id="GO:0005765">
    <property type="term" value="C:lysosomal membrane"/>
    <property type="evidence" value="ECO:0007669"/>
    <property type="project" value="EnsemblMetazoa"/>
</dbReference>
<feature type="region of interest" description="Disordered" evidence="17">
    <location>
        <begin position="41"/>
        <end position="88"/>
    </location>
</feature>
<organism evidence="21">
    <name type="scientific">Drosophila grimshawi</name>
    <name type="common">Hawaiian fruit fly</name>
    <name type="synonym">Idiomyia grimshawi</name>
    <dbReference type="NCBI Taxonomy" id="7222"/>
    <lineage>
        <taxon>Eukaryota</taxon>
        <taxon>Metazoa</taxon>
        <taxon>Ecdysozoa</taxon>
        <taxon>Arthropoda</taxon>
        <taxon>Hexapoda</taxon>
        <taxon>Insecta</taxon>
        <taxon>Pterygota</taxon>
        <taxon>Neoptera</taxon>
        <taxon>Endopterygota</taxon>
        <taxon>Diptera</taxon>
        <taxon>Brachycera</taxon>
        <taxon>Muscomorpha</taxon>
        <taxon>Ephydroidea</taxon>
        <taxon>Drosophilidae</taxon>
        <taxon>Drosophila</taxon>
        <taxon>Hawaiian Drosophila</taxon>
    </lineage>
</organism>
<dbReference type="OrthoDB" id="3176171at2759"/>
<evidence type="ECO:0000256" key="15">
    <source>
        <dbReference type="ARBA" id="ARBA00082029"/>
    </source>
</evidence>
<dbReference type="SUPFAM" id="SSF63712">
    <property type="entry name" value="Nicotinic receptor ligand binding domain-like"/>
    <property type="match status" value="1"/>
</dbReference>
<dbReference type="InterPro" id="IPR018000">
    <property type="entry name" value="Neurotransmitter_ion_chnl_CS"/>
</dbReference>
<keyword evidence="7 16" id="KW-0406">Ion transport</keyword>
<dbReference type="GO" id="GO:0004888">
    <property type="term" value="F:transmembrane signaling receptor activity"/>
    <property type="evidence" value="ECO:0007669"/>
    <property type="project" value="InterPro"/>
</dbReference>
<dbReference type="GO" id="GO:2001151">
    <property type="term" value="P:regulation of renal water transport"/>
    <property type="evidence" value="ECO:0007669"/>
    <property type="project" value="EnsemblMetazoa"/>
</dbReference>
<dbReference type="CDD" id="cd19049">
    <property type="entry name" value="LGIC_TM_anion"/>
    <property type="match status" value="1"/>
</dbReference>
<evidence type="ECO:0000256" key="17">
    <source>
        <dbReference type="SAM" id="MobiDB-lite"/>
    </source>
</evidence>
<dbReference type="HOGENOM" id="CLU_010920_0_1_1"/>
<feature type="compositionally biased region" description="Polar residues" evidence="17">
    <location>
        <begin position="41"/>
        <end position="71"/>
    </location>
</feature>
<keyword evidence="5" id="KW-0732">Signal</keyword>
<name>B4JU74_DROGR</name>
<dbReference type="AlphaFoldDB" id="B4JU74"/>
<evidence type="ECO:0000256" key="16">
    <source>
        <dbReference type="RuleBase" id="RU000687"/>
    </source>
</evidence>
<keyword evidence="6 16" id="KW-1133">Transmembrane helix</keyword>
<dbReference type="GO" id="GO:1904263">
    <property type="term" value="P:positive regulation of TORC1 signaling"/>
    <property type="evidence" value="ECO:0007669"/>
    <property type="project" value="EnsemblMetazoa"/>
</dbReference>
<evidence type="ECO:0000256" key="6">
    <source>
        <dbReference type="ARBA" id="ARBA00022989"/>
    </source>
</evidence>
<dbReference type="InterPro" id="IPR038050">
    <property type="entry name" value="Neuro_actylchol_rec"/>
</dbReference>
<dbReference type="Pfam" id="PF02932">
    <property type="entry name" value="Neur_chan_memb"/>
    <property type="match status" value="1"/>
</dbReference>
<feature type="transmembrane region" description="Helical" evidence="16">
    <location>
        <begin position="531"/>
        <end position="549"/>
    </location>
</feature>
<evidence type="ECO:0000256" key="10">
    <source>
        <dbReference type="ARBA" id="ARBA00023286"/>
    </source>
</evidence>
<dbReference type="SMR" id="B4JU74"/>
<dbReference type="GO" id="GO:0061797">
    <property type="term" value="F:pH-gated chloride channel activity"/>
    <property type="evidence" value="ECO:0007669"/>
    <property type="project" value="EnsemblMetazoa"/>
</dbReference>
<comment type="catalytic activity">
    <reaction evidence="12">
        <text>chloride(in) = chloride(out)</text>
        <dbReference type="Rhea" id="RHEA:29823"/>
        <dbReference type="ChEBI" id="CHEBI:17996"/>
    </reaction>
    <physiologicalReaction direction="left-to-right" evidence="12">
        <dbReference type="Rhea" id="RHEA:29824"/>
    </physiologicalReaction>
</comment>
<accession>B4JU74</accession>
<evidence type="ECO:0000256" key="9">
    <source>
        <dbReference type="ARBA" id="ARBA00023180"/>
    </source>
</evidence>
<keyword evidence="2 16" id="KW-0813">Transport</keyword>
<dbReference type="eggNOG" id="KOG3644">
    <property type="taxonomic scope" value="Eukaryota"/>
</dbReference>
<evidence type="ECO:0000256" key="13">
    <source>
        <dbReference type="ARBA" id="ARBA00061606"/>
    </source>
</evidence>
<gene>
    <name evidence="20" type="primary">Dgri\GH17038</name>
    <name evidence="20" type="ORF">Dgri_GH17038</name>
</gene>
<dbReference type="InterPro" id="IPR006202">
    <property type="entry name" value="Neur_chan_lig-bd"/>
</dbReference>
<dbReference type="EMBL" id="CH916374">
    <property type="protein sequence ID" value="EDV91044.1"/>
    <property type="molecule type" value="Genomic_DNA"/>
</dbReference>
<dbReference type="InterPro" id="IPR006029">
    <property type="entry name" value="Neurotrans-gated_channel_TM"/>
</dbReference>
<evidence type="ECO:0000256" key="11">
    <source>
        <dbReference type="ARBA" id="ARBA00023303"/>
    </source>
</evidence>
<dbReference type="InterPro" id="IPR006028">
    <property type="entry name" value="GABAA/Glycine_rcpt"/>
</dbReference>
<feature type="domain" description="Neurotransmitter-gated ion-channel ligand-binding" evidence="18">
    <location>
        <begin position="96"/>
        <end position="320"/>
    </location>
</feature>
<dbReference type="Gene3D" id="1.20.58.390">
    <property type="entry name" value="Neurotransmitter-gated ion-channel transmembrane domain"/>
    <property type="match status" value="1"/>
</dbReference>
<evidence type="ECO:0000259" key="18">
    <source>
        <dbReference type="Pfam" id="PF02931"/>
    </source>
</evidence>
<dbReference type="PRINTS" id="PR00253">
    <property type="entry name" value="GABAARECEPTR"/>
</dbReference>
<evidence type="ECO:0000313" key="20">
    <source>
        <dbReference type="EMBL" id="EDV91044.1"/>
    </source>
</evidence>
<dbReference type="GO" id="GO:0106219">
    <property type="term" value="F:zinc ion sensor activity"/>
    <property type="evidence" value="ECO:0007669"/>
    <property type="project" value="EnsemblMetazoa"/>
</dbReference>
<evidence type="ECO:0000256" key="8">
    <source>
        <dbReference type="ARBA" id="ARBA00023136"/>
    </source>
</evidence>
<dbReference type="OMA" id="CTVFIFG"/>
<dbReference type="FunFam" id="2.70.170.10:FF:000042">
    <property type="entry name" value="Blast:Glycine receptor subunit alpha-3"/>
    <property type="match status" value="1"/>
</dbReference>
<evidence type="ECO:0000256" key="14">
    <source>
        <dbReference type="ARBA" id="ARBA00073427"/>
    </source>
</evidence>
<comment type="subcellular location">
    <subcellularLocation>
        <location evidence="1">Cell membrane</location>
        <topology evidence="1">Multi-pass membrane protein</topology>
    </subcellularLocation>
</comment>
<feature type="transmembrane region" description="Helical" evidence="16">
    <location>
        <begin position="386"/>
        <end position="409"/>
    </location>
</feature>
<dbReference type="SUPFAM" id="SSF90112">
    <property type="entry name" value="Neurotransmitter-gated ion-channel transmembrane pore"/>
    <property type="match status" value="1"/>
</dbReference>
<evidence type="ECO:0000256" key="1">
    <source>
        <dbReference type="ARBA" id="ARBA00004651"/>
    </source>
</evidence>
<keyword evidence="11 16" id="KW-0407">Ion channel</keyword>
<evidence type="ECO:0000256" key="3">
    <source>
        <dbReference type="ARBA" id="ARBA00022475"/>
    </source>
</evidence>